<organism evidence="1">
    <name type="scientific">Spodoptera frugiperda</name>
    <name type="common">Fall armyworm</name>
    <dbReference type="NCBI Taxonomy" id="7108"/>
    <lineage>
        <taxon>Eukaryota</taxon>
        <taxon>Metazoa</taxon>
        <taxon>Ecdysozoa</taxon>
        <taxon>Arthropoda</taxon>
        <taxon>Hexapoda</taxon>
        <taxon>Insecta</taxon>
        <taxon>Pterygota</taxon>
        <taxon>Neoptera</taxon>
        <taxon>Endopterygota</taxon>
        <taxon>Lepidoptera</taxon>
        <taxon>Glossata</taxon>
        <taxon>Ditrysia</taxon>
        <taxon>Noctuoidea</taxon>
        <taxon>Noctuidae</taxon>
        <taxon>Amphipyrinae</taxon>
        <taxon>Spodoptera</taxon>
    </lineage>
</organism>
<proteinExistence type="predicted"/>
<reference evidence="1" key="1">
    <citation type="submission" date="2016-07" db="EMBL/GenBank/DDBJ databases">
        <authorList>
            <person name="Bretaudeau A."/>
        </authorList>
    </citation>
    <scope>NUCLEOTIDE SEQUENCE</scope>
    <source>
        <strain evidence="1">Rice</strain>
        <tissue evidence="1">Whole body</tissue>
    </source>
</reference>
<evidence type="ECO:0000313" key="1">
    <source>
        <dbReference type="EMBL" id="SOQ43843.1"/>
    </source>
</evidence>
<sequence length="69" mass="7673">MSSVHLVGVEARSLELCSEYGNRLTPYYMGLITQMVRSVCTLYSGITCCNVPTPSGIKSETTYWNIFIS</sequence>
<protein>
    <submittedName>
        <fullName evidence="1">SFRICE_013775</fullName>
    </submittedName>
</protein>
<gene>
    <name evidence="1" type="ORF">SFRICE_013775</name>
</gene>
<name>A0A2H1VSM1_SPOFR</name>
<accession>A0A2H1VSM1</accession>
<dbReference type="EMBL" id="ODYU01004212">
    <property type="protein sequence ID" value="SOQ43843.1"/>
    <property type="molecule type" value="Genomic_DNA"/>
</dbReference>
<dbReference type="AlphaFoldDB" id="A0A2H1VSM1"/>